<evidence type="ECO:0000313" key="2">
    <source>
        <dbReference type="EMBL" id="PJB51377.1"/>
    </source>
</evidence>
<reference evidence="3" key="1">
    <citation type="submission" date="2017-09" db="EMBL/GenBank/DDBJ databases">
        <title>Depth-based differentiation of microbial function through sediment-hosted aquifers and enrichment of novel symbionts in the deep terrestrial subsurface.</title>
        <authorList>
            <person name="Probst A.J."/>
            <person name="Ladd B."/>
            <person name="Jarett J.K."/>
            <person name="Geller-Mcgrath D.E."/>
            <person name="Sieber C.M.K."/>
            <person name="Emerson J.B."/>
            <person name="Anantharaman K."/>
            <person name="Thomas B.C."/>
            <person name="Malmstrom R."/>
            <person name="Stieglmeier M."/>
            <person name="Klingl A."/>
            <person name="Woyke T."/>
            <person name="Ryan C.M."/>
            <person name="Banfield J.F."/>
        </authorList>
    </citation>
    <scope>NUCLEOTIDE SEQUENCE [LARGE SCALE GENOMIC DNA]</scope>
</reference>
<evidence type="ECO:0000313" key="3">
    <source>
        <dbReference type="Proteomes" id="UP000229421"/>
    </source>
</evidence>
<evidence type="ECO:0008006" key="4">
    <source>
        <dbReference type="Google" id="ProtNLM"/>
    </source>
</evidence>
<keyword evidence="1" id="KW-0472">Membrane</keyword>
<feature type="transmembrane region" description="Helical" evidence="1">
    <location>
        <begin position="38"/>
        <end position="56"/>
    </location>
</feature>
<gene>
    <name evidence="2" type="ORF">CO101_02235</name>
</gene>
<feature type="transmembrane region" description="Helical" evidence="1">
    <location>
        <begin position="62"/>
        <end position="79"/>
    </location>
</feature>
<dbReference type="Proteomes" id="UP000229421">
    <property type="component" value="Unassembled WGS sequence"/>
</dbReference>
<feature type="transmembrane region" description="Helical" evidence="1">
    <location>
        <begin position="121"/>
        <end position="138"/>
    </location>
</feature>
<name>A0A2M8C5E6_9BACT</name>
<accession>A0A2M8C5E6</accession>
<protein>
    <recommendedName>
        <fullName evidence="4">DUF5673 domain-containing protein</fullName>
    </recommendedName>
</protein>
<comment type="caution">
    <text evidence="2">The sequence shown here is derived from an EMBL/GenBank/DDBJ whole genome shotgun (WGS) entry which is preliminary data.</text>
</comment>
<proteinExistence type="predicted"/>
<sequence>MQKKKTQQAKKTRAVKLAPNQKPIEFQTQEFPYFEKSMFWFASVAVVSAILAVNFILAQKYFLTLVFAVALIVFLRLSFEKPKKIQVKIDENGLRFRHRYYPWSVFTTFGILTSQKIRARLYLYFPGLISIPLMIQLPKNISADNIKKELSAKLPEKIIKRPSLTDSINQYLKF</sequence>
<dbReference type="EMBL" id="PFTZ01000063">
    <property type="protein sequence ID" value="PJB51377.1"/>
    <property type="molecule type" value="Genomic_DNA"/>
</dbReference>
<keyword evidence="1" id="KW-1133">Transmembrane helix</keyword>
<evidence type="ECO:0000256" key="1">
    <source>
        <dbReference type="SAM" id="Phobius"/>
    </source>
</evidence>
<keyword evidence="1" id="KW-0812">Transmembrane</keyword>
<organism evidence="2 3">
    <name type="scientific">Candidatus Berkelbacteria bacterium CG_4_9_14_3_um_filter_39_23</name>
    <dbReference type="NCBI Taxonomy" id="1974508"/>
    <lineage>
        <taxon>Bacteria</taxon>
        <taxon>Candidatus Berkelbacteria</taxon>
    </lineage>
</organism>
<dbReference type="AlphaFoldDB" id="A0A2M8C5E6"/>